<reference evidence="1 2" key="1">
    <citation type="submission" date="2018-01" db="EMBL/GenBank/DDBJ databases">
        <title>Complete and assembled Genome of Pantoea gaviniae DSM22758T.</title>
        <authorList>
            <person name="Stevens M.J.A."/>
            <person name="Zurfluh K."/>
            <person name="Stephan R."/>
        </authorList>
    </citation>
    <scope>NUCLEOTIDE SEQUENCE [LARGE SCALE GENOMIC DNA]</scope>
    <source>
        <strain evidence="1 2">DSM 22758</strain>
    </source>
</reference>
<dbReference type="Proteomes" id="UP000238365">
    <property type="component" value="Chromosome"/>
</dbReference>
<dbReference type="EMBL" id="CP026377">
    <property type="protein sequence ID" value="AUX94871.1"/>
    <property type="molecule type" value="Genomic_DNA"/>
</dbReference>
<dbReference type="KEGG" id="pgz:C2E15_18525"/>
<evidence type="ECO:0000313" key="2">
    <source>
        <dbReference type="Proteomes" id="UP000238365"/>
    </source>
</evidence>
<dbReference type="AlphaFoldDB" id="A0A1X1E1I0"/>
<keyword evidence="2" id="KW-1185">Reference proteome</keyword>
<evidence type="ECO:0008006" key="3">
    <source>
        <dbReference type="Google" id="ProtNLM"/>
    </source>
</evidence>
<accession>A0A1X1E1I0</accession>
<sequence>MRQLNDKEMEQVAGCGILDEIGTNIGAAIGGVVDKGAALGGITLNASAAAGLLGSGIGKLLSLNLLGAIEDIGNGVVGIVENGLSAIKQLTAPK</sequence>
<name>A0A1X1E1I0_9GAMM</name>
<evidence type="ECO:0000313" key="1">
    <source>
        <dbReference type="EMBL" id="AUX94871.1"/>
    </source>
</evidence>
<dbReference type="RefSeq" id="WP_104958676.1">
    <property type="nucleotide sequence ID" value="NZ_CP026377.1"/>
</dbReference>
<proteinExistence type="predicted"/>
<organism evidence="1 2">
    <name type="scientific">Mixta gaviniae</name>
    <dbReference type="NCBI Taxonomy" id="665914"/>
    <lineage>
        <taxon>Bacteria</taxon>
        <taxon>Pseudomonadati</taxon>
        <taxon>Pseudomonadota</taxon>
        <taxon>Gammaproteobacteria</taxon>
        <taxon>Enterobacterales</taxon>
        <taxon>Erwiniaceae</taxon>
        <taxon>Mixta</taxon>
    </lineage>
</organism>
<gene>
    <name evidence="1" type="ORF">C2E15_18525</name>
</gene>
<protein>
    <recommendedName>
        <fullName evidence="3">Bacteriocin</fullName>
    </recommendedName>
</protein>